<proteinExistence type="inferred from homology"/>
<dbReference type="InterPro" id="IPR006073">
    <property type="entry name" value="GTP-bd"/>
</dbReference>
<gene>
    <name evidence="9" type="ORF">PHYEVI_LOCUS10276</name>
</gene>
<keyword evidence="5" id="KW-0342">GTP-binding</keyword>
<evidence type="ECO:0000313" key="9">
    <source>
        <dbReference type="EMBL" id="CAG9864007.1"/>
    </source>
</evidence>
<dbReference type="GO" id="GO:0005525">
    <property type="term" value="F:GTP binding"/>
    <property type="evidence" value="ECO:0007669"/>
    <property type="project" value="UniProtKB-KW"/>
</dbReference>
<evidence type="ECO:0000259" key="8">
    <source>
        <dbReference type="PROSITE" id="PS51883"/>
    </source>
</evidence>
<keyword evidence="3" id="KW-0690">Ribosome biogenesis</keyword>
<dbReference type="PRINTS" id="PR00326">
    <property type="entry name" value="GTP1OBG"/>
</dbReference>
<evidence type="ECO:0000259" key="7">
    <source>
        <dbReference type="PROSITE" id="PS51710"/>
    </source>
</evidence>
<dbReference type="Pfam" id="PF01926">
    <property type="entry name" value="MMR_HSR1"/>
    <property type="match status" value="1"/>
</dbReference>
<dbReference type="Gene3D" id="3.40.50.300">
    <property type="entry name" value="P-loop containing nucleotide triphosphate hydrolases"/>
    <property type="match status" value="1"/>
</dbReference>
<dbReference type="Proteomes" id="UP001153712">
    <property type="component" value="Chromosome 7"/>
</dbReference>
<comment type="subcellular location">
    <subcellularLocation>
        <location evidence="1">Nucleus</location>
        <location evidence="1">Nucleolus</location>
    </subcellularLocation>
</comment>
<keyword evidence="4" id="KW-0547">Nucleotide-binding</keyword>
<dbReference type="SUPFAM" id="SSF82051">
    <property type="entry name" value="Obg GTP-binding protein N-terminal domain"/>
    <property type="match status" value="1"/>
</dbReference>
<dbReference type="InterPro" id="IPR036726">
    <property type="entry name" value="GTP1_OBG_dom_sf"/>
</dbReference>
<evidence type="ECO:0000256" key="5">
    <source>
        <dbReference type="ARBA" id="ARBA00023134"/>
    </source>
</evidence>
<name>A0A9N9U004_PHYSR</name>
<dbReference type="GO" id="GO:0042254">
    <property type="term" value="P:ribosome biogenesis"/>
    <property type="evidence" value="ECO:0007669"/>
    <property type="project" value="UniProtKB-UniRule"/>
</dbReference>
<sequence>MVQLTTRIFGKIRQSTRQYLKQSFRDNLRVYVQGGAGGNGYPKFGGVGGKGGDVIGVAKENYNLEDVYKANKSKRYMAKGGRHSTHNFILGTPGEDLKFDLPVGVIVVTDMGKKLGELNEVGEELVLAKGGTGGHEKNGFLGTKGQAYPVRLDLKLIADIGLVGFPNAGKSTILKAVSHAKPKVASYPFTTIKPNVGILQYKDHRHISMADLPGLIEGAHINKGMGHEFLKHVERTKMILFVVDINGFQLSPQYPHRTCLENVILLIKELELYNKDLLAKPVMLVVNKMDTEGALDKYNAVKGQLKNLQSILSDFPEEVRPETPVKFYEIIPMSARDSLENVDYLKQRLRDMLDVIAEQQKENEPEIEDLKHLKEKGPVKI</sequence>
<comment type="similarity">
    <text evidence="2">Belongs to the TRAFAC class OBG-HflX-like GTPase superfamily. OBG GTPase family.</text>
</comment>
<dbReference type="InterPro" id="IPR045086">
    <property type="entry name" value="OBG_GTPase"/>
</dbReference>
<dbReference type="GO" id="GO:0000287">
    <property type="term" value="F:magnesium ion binding"/>
    <property type="evidence" value="ECO:0007669"/>
    <property type="project" value="InterPro"/>
</dbReference>
<dbReference type="SUPFAM" id="SSF52540">
    <property type="entry name" value="P-loop containing nucleoside triphosphate hydrolases"/>
    <property type="match status" value="1"/>
</dbReference>
<dbReference type="InterPro" id="IPR006169">
    <property type="entry name" value="GTP1_OBG_dom"/>
</dbReference>
<dbReference type="GO" id="GO:0005730">
    <property type="term" value="C:nucleolus"/>
    <property type="evidence" value="ECO:0007669"/>
    <property type="project" value="UniProtKB-SubCell"/>
</dbReference>
<dbReference type="EMBL" id="OU900100">
    <property type="protein sequence ID" value="CAG9864007.1"/>
    <property type="molecule type" value="Genomic_DNA"/>
</dbReference>
<dbReference type="OrthoDB" id="347018at2759"/>
<dbReference type="PIRSF" id="PIRSF002401">
    <property type="entry name" value="GTP_bd_Obg/CgtA"/>
    <property type="match status" value="1"/>
</dbReference>
<dbReference type="GO" id="GO:0005739">
    <property type="term" value="C:mitochondrion"/>
    <property type="evidence" value="ECO:0007669"/>
    <property type="project" value="TreeGrafter"/>
</dbReference>
<dbReference type="GO" id="GO:0003924">
    <property type="term" value="F:GTPase activity"/>
    <property type="evidence" value="ECO:0007669"/>
    <property type="project" value="InterPro"/>
</dbReference>
<dbReference type="InterPro" id="IPR027417">
    <property type="entry name" value="P-loop_NTPase"/>
</dbReference>
<evidence type="ECO:0000313" key="10">
    <source>
        <dbReference type="Proteomes" id="UP001153712"/>
    </source>
</evidence>
<evidence type="ECO:0000256" key="4">
    <source>
        <dbReference type="ARBA" id="ARBA00022741"/>
    </source>
</evidence>
<dbReference type="PANTHER" id="PTHR11702">
    <property type="entry name" value="DEVELOPMENTALLY REGULATED GTP-BINDING PROTEIN-RELATED"/>
    <property type="match status" value="1"/>
</dbReference>
<dbReference type="PROSITE" id="PS51883">
    <property type="entry name" value="OBG"/>
    <property type="match status" value="1"/>
</dbReference>
<evidence type="ECO:0000256" key="2">
    <source>
        <dbReference type="ARBA" id="ARBA00007699"/>
    </source>
</evidence>
<feature type="domain" description="OBG-type G" evidence="7">
    <location>
        <begin position="158"/>
        <end position="354"/>
    </location>
</feature>
<dbReference type="PROSITE" id="PS51710">
    <property type="entry name" value="G_OBG"/>
    <property type="match status" value="1"/>
</dbReference>
<organism evidence="9 10">
    <name type="scientific">Phyllotreta striolata</name>
    <name type="common">Striped flea beetle</name>
    <name type="synonym">Crioceris striolata</name>
    <dbReference type="NCBI Taxonomy" id="444603"/>
    <lineage>
        <taxon>Eukaryota</taxon>
        <taxon>Metazoa</taxon>
        <taxon>Ecdysozoa</taxon>
        <taxon>Arthropoda</taxon>
        <taxon>Hexapoda</taxon>
        <taxon>Insecta</taxon>
        <taxon>Pterygota</taxon>
        <taxon>Neoptera</taxon>
        <taxon>Endopterygota</taxon>
        <taxon>Coleoptera</taxon>
        <taxon>Polyphaga</taxon>
        <taxon>Cucujiformia</taxon>
        <taxon>Chrysomeloidea</taxon>
        <taxon>Chrysomelidae</taxon>
        <taxon>Galerucinae</taxon>
        <taxon>Alticini</taxon>
        <taxon>Phyllotreta</taxon>
    </lineage>
</organism>
<feature type="domain" description="Obg" evidence="8">
    <location>
        <begin position="22"/>
        <end position="157"/>
    </location>
</feature>
<evidence type="ECO:0000256" key="1">
    <source>
        <dbReference type="ARBA" id="ARBA00004604"/>
    </source>
</evidence>
<dbReference type="InterPro" id="IPR014100">
    <property type="entry name" value="GTP-bd_Obg/CgtA"/>
</dbReference>
<keyword evidence="6" id="KW-0539">Nucleus</keyword>
<evidence type="ECO:0008006" key="11">
    <source>
        <dbReference type="Google" id="ProtNLM"/>
    </source>
</evidence>
<evidence type="ECO:0000256" key="6">
    <source>
        <dbReference type="ARBA" id="ARBA00023242"/>
    </source>
</evidence>
<dbReference type="CDD" id="cd01898">
    <property type="entry name" value="Obg"/>
    <property type="match status" value="1"/>
</dbReference>
<dbReference type="PANTHER" id="PTHR11702:SF43">
    <property type="entry name" value="GTP-BINDING PROTEIN 10"/>
    <property type="match status" value="1"/>
</dbReference>
<evidence type="ECO:0000256" key="3">
    <source>
        <dbReference type="ARBA" id="ARBA00022517"/>
    </source>
</evidence>
<dbReference type="Gene3D" id="2.70.210.12">
    <property type="entry name" value="GTP1/OBG domain"/>
    <property type="match status" value="1"/>
</dbReference>
<reference evidence="9" key="1">
    <citation type="submission" date="2022-01" db="EMBL/GenBank/DDBJ databases">
        <authorList>
            <person name="King R."/>
        </authorList>
    </citation>
    <scope>NUCLEOTIDE SEQUENCE</scope>
</reference>
<keyword evidence="10" id="KW-1185">Reference proteome</keyword>
<accession>A0A9N9U004</accession>
<dbReference type="InterPro" id="IPR031167">
    <property type="entry name" value="G_OBG"/>
</dbReference>
<dbReference type="Pfam" id="PF01018">
    <property type="entry name" value="GTP1_OBG"/>
    <property type="match status" value="1"/>
</dbReference>
<protein>
    <recommendedName>
        <fullName evidence="11">GTP-binding protein 10 homolog</fullName>
    </recommendedName>
</protein>
<dbReference type="AlphaFoldDB" id="A0A9N9U004"/>